<dbReference type="VEuPathDB" id="FungiDB:CJI96_0001079"/>
<sequence>MSHLLRQNGSPAVLPQQPALNPINQKRQMQQFYLHKLFDLELDIEFLPLIPQDPVVTAIQMHETMAMQKAQFGGLAQGMSPVLNRQDAITLYNQAPQRARPHSGHFLHQHLFGGKRANYVQNRSH</sequence>
<protein>
    <submittedName>
        <fullName evidence="1">Uncharacterized protein</fullName>
    </submittedName>
</protein>
<dbReference type="EMBL" id="LGST01000018">
    <property type="protein sequence ID" value="KNE00381.1"/>
    <property type="molecule type" value="Genomic_DNA"/>
</dbReference>
<reference evidence="2" key="1">
    <citation type="journal article" date="2015" name="BMC Genomics">
        <title>Draft genome of a commonly misdiagnosed multidrug resistant pathogen Candida auris.</title>
        <authorList>
            <person name="Chatterjee S."/>
            <person name="Alampalli S.V."/>
            <person name="Nageshan R.K."/>
            <person name="Chettiar S.T."/>
            <person name="Joshi S."/>
            <person name="Tatu U.S."/>
        </authorList>
    </citation>
    <scope>NUCLEOTIDE SEQUENCE [LARGE SCALE GENOMIC DNA]</scope>
    <source>
        <strain evidence="2">6684</strain>
    </source>
</reference>
<organism evidence="1 2">
    <name type="scientific">Candidozyma auris</name>
    <name type="common">Yeast</name>
    <name type="synonym">Candida auris</name>
    <dbReference type="NCBI Taxonomy" id="498019"/>
    <lineage>
        <taxon>Eukaryota</taxon>
        <taxon>Fungi</taxon>
        <taxon>Dikarya</taxon>
        <taxon>Ascomycota</taxon>
        <taxon>Saccharomycotina</taxon>
        <taxon>Pichiomycetes</taxon>
        <taxon>Metschnikowiaceae</taxon>
        <taxon>Candidozyma</taxon>
    </lineage>
</organism>
<gene>
    <name evidence="1" type="ORF">QG37_02407</name>
</gene>
<dbReference type="VEuPathDB" id="FungiDB:CJJ07_001979"/>
<dbReference type="AlphaFoldDB" id="A0A0L0P2W4"/>
<accession>A0A0L0P2W4</accession>
<dbReference type="VEuPathDB" id="FungiDB:QG37_02407"/>
<comment type="caution">
    <text evidence="1">The sequence shown here is derived from an EMBL/GenBank/DDBJ whole genome shotgun (WGS) entry which is preliminary data.</text>
</comment>
<evidence type="ECO:0000313" key="2">
    <source>
        <dbReference type="Proteomes" id="UP000037122"/>
    </source>
</evidence>
<dbReference type="VEuPathDB" id="FungiDB:CJI97_000357"/>
<dbReference type="Proteomes" id="UP000037122">
    <property type="component" value="Unassembled WGS sequence"/>
</dbReference>
<name>A0A0L0P2W4_CANAR</name>
<proteinExistence type="predicted"/>
<dbReference type="VEuPathDB" id="FungiDB:B9J08_000357"/>
<dbReference type="VEuPathDB" id="FungiDB:CJJ09_002327"/>
<evidence type="ECO:0000313" key="1">
    <source>
        <dbReference type="EMBL" id="KNE00381.1"/>
    </source>
</evidence>